<evidence type="ECO:0000259" key="2">
    <source>
        <dbReference type="Pfam" id="PF03795"/>
    </source>
</evidence>
<gene>
    <name evidence="3" type="ORF">SAMN05414137_12119</name>
</gene>
<dbReference type="PANTHER" id="PTHR35174:SF3">
    <property type="entry name" value="BLL7171 PROTEIN"/>
    <property type="match status" value="1"/>
</dbReference>
<dbReference type="eggNOG" id="COG3795">
    <property type="taxonomic scope" value="Bacteria"/>
</dbReference>
<accession>A0A1H7WPZ0</accession>
<sequence>MSATKMYLLSVHMVEGQEPPSEETMQTMYADVDRFNKKLQADGAWVFAGGLLPADIATVVRTQPDGRVVTTDGPFAETKEHLGGFWVVRAADLDAALELAAAGSKACQGPVEVRPFQDDTAEL</sequence>
<dbReference type="Proteomes" id="UP000183015">
    <property type="component" value="Unassembled WGS sequence"/>
</dbReference>
<evidence type="ECO:0000256" key="1">
    <source>
        <dbReference type="ARBA" id="ARBA00007689"/>
    </source>
</evidence>
<protein>
    <submittedName>
        <fullName evidence="3">Uncharacterized conserved protein</fullName>
    </submittedName>
</protein>
<dbReference type="STRING" id="235985.SAMN05414137_12119"/>
<dbReference type="Pfam" id="PF03795">
    <property type="entry name" value="YCII"/>
    <property type="match status" value="1"/>
</dbReference>
<dbReference type="InterPro" id="IPR005545">
    <property type="entry name" value="YCII"/>
</dbReference>
<evidence type="ECO:0000313" key="4">
    <source>
        <dbReference type="Proteomes" id="UP000183015"/>
    </source>
</evidence>
<organism evidence="3 4">
    <name type="scientific">Streptacidiphilus jiangxiensis</name>
    <dbReference type="NCBI Taxonomy" id="235985"/>
    <lineage>
        <taxon>Bacteria</taxon>
        <taxon>Bacillati</taxon>
        <taxon>Actinomycetota</taxon>
        <taxon>Actinomycetes</taxon>
        <taxon>Kitasatosporales</taxon>
        <taxon>Streptomycetaceae</taxon>
        <taxon>Streptacidiphilus</taxon>
    </lineage>
</organism>
<dbReference type="RefSeq" id="WP_042450913.1">
    <property type="nucleotide sequence ID" value="NZ_BBPN01000020.1"/>
</dbReference>
<dbReference type="EMBL" id="FOAZ01000021">
    <property type="protein sequence ID" value="SEM23098.1"/>
    <property type="molecule type" value="Genomic_DNA"/>
</dbReference>
<proteinExistence type="inferred from homology"/>
<dbReference type="Gene3D" id="3.30.70.1060">
    <property type="entry name" value="Dimeric alpha+beta barrel"/>
    <property type="match status" value="1"/>
</dbReference>
<feature type="domain" description="YCII-related" evidence="2">
    <location>
        <begin position="17"/>
        <end position="115"/>
    </location>
</feature>
<name>A0A1H7WPZ0_STRJI</name>
<dbReference type="AlphaFoldDB" id="A0A1H7WPZ0"/>
<dbReference type="PANTHER" id="PTHR35174">
    <property type="entry name" value="BLL7171 PROTEIN-RELATED"/>
    <property type="match status" value="1"/>
</dbReference>
<reference evidence="4" key="1">
    <citation type="submission" date="2016-10" db="EMBL/GenBank/DDBJ databases">
        <authorList>
            <person name="Varghese N."/>
        </authorList>
    </citation>
    <scope>NUCLEOTIDE SEQUENCE [LARGE SCALE GENOMIC DNA]</scope>
    <source>
        <strain evidence="4">DSM 45096 / BCRC 16803 / CGMCC 4.1857 / CIP 109030 / JCM 12277 / KCTC 19219 / NBRC 100920 / 33214</strain>
    </source>
</reference>
<dbReference type="InterPro" id="IPR011008">
    <property type="entry name" value="Dimeric_a/b-barrel"/>
</dbReference>
<keyword evidence="4" id="KW-1185">Reference proteome</keyword>
<evidence type="ECO:0000313" key="3">
    <source>
        <dbReference type="EMBL" id="SEM23098.1"/>
    </source>
</evidence>
<dbReference type="SUPFAM" id="SSF54909">
    <property type="entry name" value="Dimeric alpha+beta barrel"/>
    <property type="match status" value="1"/>
</dbReference>
<comment type="similarity">
    <text evidence="1">Belongs to the YciI family.</text>
</comment>